<dbReference type="Proteomes" id="UP000664417">
    <property type="component" value="Unassembled WGS sequence"/>
</dbReference>
<dbReference type="EMBL" id="JAFREP010000001">
    <property type="protein sequence ID" value="MBO1317158.1"/>
    <property type="molecule type" value="Genomic_DNA"/>
</dbReference>
<comment type="function">
    <text evidence="11">Component of the F(0) channel, it forms part of the peripheral stalk, linking F(1) to F(0). The b'-subunit is a diverged and duplicated form of b found in plants and photosynthetic bacteria.</text>
</comment>
<evidence type="ECO:0000256" key="13">
    <source>
        <dbReference type="HAMAP-Rule" id="MF_01398"/>
    </source>
</evidence>
<evidence type="ECO:0000256" key="11">
    <source>
        <dbReference type="ARBA" id="ARBA00025614"/>
    </source>
</evidence>
<dbReference type="GO" id="GO:0046933">
    <property type="term" value="F:proton-transporting ATP synthase activity, rotational mechanism"/>
    <property type="evidence" value="ECO:0007669"/>
    <property type="project" value="UniProtKB-UniRule"/>
</dbReference>
<dbReference type="InterPro" id="IPR050059">
    <property type="entry name" value="ATP_synthase_B_chain"/>
</dbReference>
<evidence type="ECO:0000313" key="17">
    <source>
        <dbReference type="Proteomes" id="UP000664417"/>
    </source>
</evidence>
<evidence type="ECO:0000256" key="15">
    <source>
        <dbReference type="SAM" id="Coils"/>
    </source>
</evidence>
<evidence type="ECO:0000256" key="14">
    <source>
        <dbReference type="RuleBase" id="RU003848"/>
    </source>
</evidence>
<evidence type="ECO:0000313" key="16">
    <source>
        <dbReference type="EMBL" id="MBO1317158.1"/>
    </source>
</evidence>
<keyword evidence="15" id="KW-0175">Coiled coil</keyword>
<evidence type="ECO:0000256" key="3">
    <source>
        <dbReference type="ARBA" id="ARBA00022547"/>
    </source>
</evidence>
<name>A0A8J7U2D8_9BACT</name>
<keyword evidence="6 13" id="KW-1133">Transmembrane helix</keyword>
<feature type="transmembrane region" description="Helical" evidence="13">
    <location>
        <begin position="17"/>
        <end position="37"/>
    </location>
</feature>
<evidence type="ECO:0000256" key="9">
    <source>
        <dbReference type="ARBA" id="ARBA00023310"/>
    </source>
</evidence>
<gene>
    <name evidence="13" type="primary">atpF</name>
    <name evidence="16" type="ORF">J3U88_01715</name>
</gene>
<evidence type="ECO:0000256" key="7">
    <source>
        <dbReference type="ARBA" id="ARBA00023065"/>
    </source>
</evidence>
<comment type="subunit">
    <text evidence="13">F-type ATPases have 2 components, F(1) - the catalytic core - and F(0) - the membrane proton channel. F(1) has five subunits: alpha(3), beta(3), gamma(1), delta(1), epsilon(1). F(0) has three main subunits: a(1), b(2) and c(10-14). The alpha and beta chains form an alternating ring which encloses part of the gamma chain. F(1) is attached to F(0) by a central stalk formed by the gamma and epsilon chains, while a peripheral stalk is formed by the delta and b chains.</text>
</comment>
<keyword evidence="9 13" id="KW-0066">ATP synthesis</keyword>
<keyword evidence="8 13" id="KW-0472">Membrane</keyword>
<organism evidence="16 17">
    <name type="scientific">Acanthopleuribacter pedis</name>
    <dbReference type="NCBI Taxonomy" id="442870"/>
    <lineage>
        <taxon>Bacteria</taxon>
        <taxon>Pseudomonadati</taxon>
        <taxon>Acidobacteriota</taxon>
        <taxon>Holophagae</taxon>
        <taxon>Acanthopleuribacterales</taxon>
        <taxon>Acanthopleuribacteraceae</taxon>
        <taxon>Acanthopleuribacter</taxon>
    </lineage>
</organism>
<comment type="function">
    <text evidence="10 13">F(1)F(0) ATP synthase produces ATP from ADP in the presence of a proton or sodium gradient. F-type ATPases consist of two structural domains, F(1) containing the extramembraneous catalytic core and F(0) containing the membrane proton channel, linked together by a central stalk and a peripheral stalk. During catalysis, ATP synthesis in the catalytic domain of F(1) is coupled via a rotary mechanism of the central stalk subunits to proton translocation.</text>
</comment>
<reference evidence="16" key="1">
    <citation type="submission" date="2021-03" db="EMBL/GenBank/DDBJ databases">
        <authorList>
            <person name="Wang G."/>
        </authorList>
    </citation>
    <scope>NUCLEOTIDE SEQUENCE</scope>
    <source>
        <strain evidence="16">KCTC 12899</strain>
    </source>
</reference>
<comment type="caution">
    <text evidence="16">The sequence shown here is derived from an EMBL/GenBank/DDBJ whole genome shotgun (WGS) entry which is preliminary data.</text>
</comment>
<dbReference type="GO" id="GO:0045259">
    <property type="term" value="C:proton-transporting ATP synthase complex"/>
    <property type="evidence" value="ECO:0007669"/>
    <property type="project" value="UniProtKB-KW"/>
</dbReference>
<keyword evidence="5 13" id="KW-0375">Hydrogen ion transport</keyword>
<evidence type="ECO:0000256" key="10">
    <source>
        <dbReference type="ARBA" id="ARBA00025198"/>
    </source>
</evidence>
<accession>A0A8J7U2D8</accession>
<evidence type="ECO:0000256" key="4">
    <source>
        <dbReference type="ARBA" id="ARBA00022692"/>
    </source>
</evidence>
<comment type="subcellular location">
    <subcellularLocation>
        <location evidence="13">Cell membrane</location>
        <topology evidence="13">Single-pass membrane protein</topology>
    </subcellularLocation>
    <subcellularLocation>
        <location evidence="12">Endomembrane system</location>
        <topology evidence="12">Single-pass membrane protein</topology>
    </subcellularLocation>
</comment>
<keyword evidence="3 13" id="KW-0138">CF(0)</keyword>
<dbReference type="Pfam" id="PF00430">
    <property type="entry name" value="ATP-synt_B"/>
    <property type="match status" value="1"/>
</dbReference>
<dbReference type="InterPro" id="IPR002146">
    <property type="entry name" value="ATP_synth_b/b'su_bac/chlpt"/>
</dbReference>
<evidence type="ECO:0000256" key="8">
    <source>
        <dbReference type="ARBA" id="ARBA00023136"/>
    </source>
</evidence>
<dbReference type="HAMAP" id="MF_01398">
    <property type="entry name" value="ATP_synth_b_bprime"/>
    <property type="match status" value="1"/>
</dbReference>
<keyword evidence="7 13" id="KW-0406">Ion transport</keyword>
<dbReference type="PANTHER" id="PTHR33445">
    <property type="entry name" value="ATP SYNTHASE SUBUNIT B', CHLOROPLASTIC"/>
    <property type="match status" value="1"/>
</dbReference>
<comment type="similarity">
    <text evidence="1 13 14">Belongs to the ATPase B chain family.</text>
</comment>
<feature type="coiled-coil region" evidence="15">
    <location>
        <begin position="106"/>
        <end position="137"/>
    </location>
</feature>
<keyword evidence="4 13" id="KW-0812">Transmembrane</keyword>
<dbReference type="RefSeq" id="WP_207856391.1">
    <property type="nucleotide sequence ID" value="NZ_JAFREP010000001.1"/>
</dbReference>
<evidence type="ECO:0000256" key="5">
    <source>
        <dbReference type="ARBA" id="ARBA00022781"/>
    </source>
</evidence>
<dbReference type="GO" id="GO:0046961">
    <property type="term" value="F:proton-transporting ATPase activity, rotational mechanism"/>
    <property type="evidence" value="ECO:0007669"/>
    <property type="project" value="TreeGrafter"/>
</dbReference>
<evidence type="ECO:0000256" key="6">
    <source>
        <dbReference type="ARBA" id="ARBA00022989"/>
    </source>
</evidence>
<evidence type="ECO:0000256" key="2">
    <source>
        <dbReference type="ARBA" id="ARBA00022448"/>
    </source>
</evidence>
<dbReference type="GO" id="GO:0012505">
    <property type="term" value="C:endomembrane system"/>
    <property type="evidence" value="ECO:0007669"/>
    <property type="project" value="UniProtKB-SubCell"/>
</dbReference>
<evidence type="ECO:0000256" key="12">
    <source>
        <dbReference type="ARBA" id="ARBA00037847"/>
    </source>
</evidence>
<dbReference type="GO" id="GO:0005886">
    <property type="term" value="C:plasma membrane"/>
    <property type="evidence" value="ECO:0007669"/>
    <property type="project" value="UniProtKB-SubCell"/>
</dbReference>
<protein>
    <recommendedName>
        <fullName evidence="13">ATP synthase subunit b</fullName>
    </recommendedName>
    <alternativeName>
        <fullName evidence="13">ATP synthase F(0) sector subunit b</fullName>
    </alternativeName>
    <alternativeName>
        <fullName evidence="13">ATPase subunit I</fullName>
    </alternativeName>
    <alternativeName>
        <fullName evidence="13">F-type ATPase subunit b</fullName>
        <shortName evidence="13">F-ATPase subunit b</shortName>
    </alternativeName>
</protein>
<evidence type="ECO:0000256" key="1">
    <source>
        <dbReference type="ARBA" id="ARBA00005513"/>
    </source>
</evidence>
<keyword evidence="2 13" id="KW-0813">Transport</keyword>
<keyword evidence="13" id="KW-1003">Cell membrane</keyword>
<sequence>MEEILKSLPGPMQINETLFVIVVLFLVLLVILNNLIFKPIVAKLEERARRIDEGAEAEAHSLKTVEESMATLKKKRIEARADAQNQTHAILKASETEGNQIIAASREKAQNLVKATAKEVEDQVEKAKAALQKDTKSLADQIVATVLSRSAS</sequence>
<keyword evidence="17" id="KW-1185">Reference proteome</keyword>
<proteinExistence type="inferred from homology"/>
<dbReference type="AlphaFoldDB" id="A0A8J7U2D8"/>
<dbReference type="PANTHER" id="PTHR33445:SF2">
    <property type="entry name" value="ATP SYNTHASE SUBUNIT B', CHLOROPLASTIC"/>
    <property type="match status" value="1"/>
</dbReference>